<keyword evidence="3" id="KW-0808">Transferase</keyword>
<dbReference type="InterPro" id="IPR036890">
    <property type="entry name" value="HATPase_C_sf"/>
</dbReference>
<evidence type="ECO:0000259" key="2">
    <source>
        <dbReference type="SMART" id="SM00387"/>
    </source>
</evidence>
<dbReference type="SMART" id="SM00387">
    <property type="entry name" value="HATPase_c"/>
    <property type="match status" value="1"/>
</dbReference>
<dbReference type="Proteomes" id="UP001166571">
    <property type="component" value="Unassembled WGS sequence"/>
</dbReference>
<keyword evidence="1" id="KW-0472">Membrane</keyword>
<dbReference type="Gene3D" id="3.30.565.10">
    <property type="entry name" value="Histidine kinase-like ATPase, C-terminal domain"/>
    <property type="match status" value="1"/>
</dbReference>
<dbReference type="PANTHER" id="PTHR34220:SF9">
    <property type="entry name" value="SIGNAL TRANSDUCTION HISTIDINE KINASE INTERNAL REGION DOMAIN-CONTAINING PROTEIN"/>
    <property type="match status" value="1"/>
</dbReference>
<accession>A0ABS7MGE0</accession>
<dbReference type="InterPro" id="IPR050640">
    <property type="entry name" value="Bact_2-comp_sensor_kinase"/>
</dbReference>
<keyword evidence="1" id="KW-0812">Transmembrane</keyword>
<sequence length="386" mass="42642">MPDMNMPFANNIGEHRATAEGRPFAQSLFGERRKFLILTGAIWLCWICLYAAPYVLIVSRISLYGLLGFVLSGISGFILSLLILGGVIRTLATQGRHAILIVSAGTLTLGVIQSFLDIAIFDFVSALGNLTIWTSFPYASRWADNFAAFAFQFSLLAVTFWTLERAEMHRARDLELQRAKIAATEANHAATVARLAALRYQLNPHFLFNTLNSISSLVITGRNDQAEEMLSRLADFLRVTLESESCGQTLEHELETVAAYLAIEQTRIGDRLAIDITCPPDLRDCEMPNFILQPLVENAIKHGVADQGRVVTIRIEAARNGEDIVIVIEDDGSPGAVSRGGTGIGLRNVRERLNALYGERGQLEAVRRDAGFLSIVRLPYKHHMVS</sequence>
<feature type="transmembrane region" description="Helical" evidence="1">
    <location>
        <begin position="63"/>
        <end position="87"/>
    </location>
</feature>
<keyword evidence="3" id="KW-0418">Kinase</keyword>
<dbReference type="InterPro" id="IPR010559">
    <property type="entry name" value="Sig_transdc_His_kin_internal"/>
</dbReference>
<evidence type="ECO:0000256" key="1">
    <source>
        <dbReference type="SAM" id="Phobius"/>
    </source>
</evidence>
<dbReference type="Pfam" id="PF02518">
    <property type="entry name" value="HATPase_c"/>
    <property type="match status" value="1"/>
</dbReference>
<dbReference type="PANTHER" id="PTHR34220">
    <property type="entry name" value="SENSOR HISTIDINE KINASE YPDA"/>
    <property type="match status" value="1"/>
</dbReference>
<organism evidence="3 4">
    <name type="scientific">Sphingopyxis jiangsuensis</name>
    <dbReference type="NCBI Taxonomy" id="2871171"/>
    <lineage>
        <taxon>Bacteria</taxon>
        <taxon>Pseudomonadati</taxon>
        <taxon>Pseudomonadota</taxon>
        <taxon>Alphaproteobacteria</taxon>
        <taxon>Sphingomonadales</taxon>
        <taxon>Sphingomonadaceae</taxon>
        <taxon>Sphingopyxis</taxon>
    </lineage>
</organism>
<name>A0ABS7MGE0_9SPHN</name>
<evidence type="ECO:0000313" key="3">
    <source>
        <dbReference type="EMBL" id="MBY4638096.1"/>
    </source>
</evidence>
<evidence type="ECO:0000313" key="4">
    <source>
        <dbReference type="Proteomes" id="UP001166571"/>
    </source>
</evidence>
<dbReference type="Pfam" id="PF06580">
    <property type="entry name" value="His_kinase"/>
    <property type="match status" value="1"/>
</dbReference>
<feature type="transmembrane region" description="Helical" evidence="1">
    <location>
        <begin position="146"/>
        <end position="163"/>
    </location>
</feature>
<feature type="transmembrane region" description="Helical" evidence="1">
    <location>
        <begin position="99"/>
        <end position="126"/>
    </location>
</feature>
<protein>
    <submittedName>
        <fullName evidence="3">Histidine kinase</fullName>
    </submittedName>
</protein>
<gene>
    <name evidence="3" type="ORF">K5P26_13195</name>
</gene>
<dbReference type="EMBL" id="JAILXK010000002">
    <property type="protein sequence ID" value="MBY4638096.1"/>
    <property type="molecule type" value="Genomic_DNA"/>
</dbReference>
<feature type="transmembrane region" description="Helical" evidence="1">
    <location>
        <begin position="35"/>
        <end position="57"/>
    </location>
</feature>
<dbReference type="GO" id="GO:0016301">
    <property type="term" value="F:kinase activity"/>
    <property type="evidence" value="ECO:0007669"/>
    <property type="project" value="UniProtKB-KW"/>
</dbReference>
<comment type="caution">
    <text evidence="3">The sequence shown here is derived from an EMBL/GenBank/DDBJ whole genome shotgun (WGS) entry which is preliminary data.</text>
</comment>
<keyword evidence="1" id="KW-1133">Transmembrane helix</keyword>
<proteinExistence type="predicted"/>
<reference evidence="3" key="1">
    <citation type="submission" date="2021-08" db="EMBL/GenBank/DDBJ databases">
        <title>Sphingopyxis panaciterrulae sp. nov., isolated from the surface water of the Yellow Sea.</title>
        <authorList>
            <person name="Gao Z."/>
            <person name="Zhang D."/>
            <person name="Zhang A."/>
        </authorList>
    </citation>
    <scope>NUCLEOTIDE SEQUENCE</scope>
    <source>
        <strain evidence="3">XHP0097</strain>
    </source>
</reference>
<dbReference type="SUPFAM" id="SSF55874">
    <property type="entry name" value="ATPase domain of HSP90 chaperone/DNA topoisomerase II/histidine kinase"/>
    <property type="match status" value="1"/>
</dbReference>
<feature type="domain" description="Histidine kinase/HSP90-like ATPase" evidence="2">
    <location>
        <begin position="283"/>
        <end position="382"/>
    </location>
</feature>
<dbReference type="InterPro" id="IPR003594">
    <property type="entry name" value="HATPase_dom"/>
</dbReference>
<keyword evidence="4" id="KW-1185">Reference proteome</keyword>